<organism evidence="8 9">
    <name type="scientific">Sphingomonas desiccabilis</name>
    <dbReference type="NCBI Taxonomy" id="429134"/>
    <lineage>
        <taxon>Bacteria</taxon>
        <taxon>Pseudomonadati</taxon>
        <taxon>Pseudomonadota</taxon>
        <taxon>Alphaproteobacteria</taxon>
        <taxon>Sphingomonadales</taxon>
        <taxon>Sphingomonadaceae</taxon>
        <taxon>Sphingomonas</taxon>
    </lineage>
</organism>
<dbReference type="GO" id="GO:0046872">
    <property type="term" value="F:metal ion binding"/>
    <property type="evidence" value="ECO:0007669"/>
    <property type="project" value="UniProtKB-KW"/>
</dbReference>
<keyword evidence="6" id="KW-0482">Metalloprotease</keyword>
<evidence type="ECO:0000256" key="5">
    <source>
        <dbReference type="ARBA" id="ARBA00022833"/>
    </source>
</evidence>
<dbReference type="PANTHER" id="PTHR21666:SF288">
    <property type="entry name" value="CELL DIVISION PROTEIN YTFB"/>
    <property type="match status" value="1"/>
</dbReference>
<dbReference type="InterPro" id="IPR050570">
    <property type="entry name" value="Cell_wall_metabolism_enzyme"/>
</dbReference>
<sequence length="198" mass="20386">MNRLGWSILLLLVLAGGAFALMLSPGTAPPPRGAATEPVAVPPAARPRANAAGLIIPVAGVAPDQLVDTWHQSRAGGAREHQAIDIMAPRGTLVLAARGGRIEKLFDSAAGGHTIYIRTADGAHIDYYAHLDAYASGLQEGQLVRRGQGIGTVGSTGNASPDGPHLHFAVKHMAPAERWHQGTPLNPYPLLAGTGGGG</sequence>
<dbReference type="InterPro" id="IPR016047">
    <property type="entry name" value="M23ase_b-sheet_dom"/>
</dbReference>
<dbReference type="EMBL" id="SDPT01000001">
    <property type="protein sequence ID" value="RXZ35068.1"/>
    <property type="molecule type" value="Genomic_DNA"/>
</dbReference>
<dbReference type="Proteomes" id="UP000292347">
    <property type="component" value="Unassembled WGS sequence"/>
</dbReference>
<keyword evidence="3" id="KW-0479">Metal-binding</keyword>
<keyword evidence="4" id="KW-0378">Hydrolase</keyword>
<dbReference type="SUPFAM" id="SSF51261">
    <property type="entry name" value="Duplicated hybrid motif"/>
    <property type="match status" value="1"/>
</dbReference>
<comment type="caution">
    <text evidence="8">The sequence shown here is derived from an EMBL/GenBank/DDBJ whole genome shotgun (WGS) entry which is preliminary data.</text>
</comment>
<evidence type="ECO:0000313" key="8">
    <source>
        <dbReference type="EMBL" id="RXZ35068.1"/>
    </source>
</evidence>
<evidence type="ECO:0000256" key="1">
    <source>
        <dbReference type="ARBA" id="ARBA00001947"/>
    </source>
</evidence>
<dbReference type="GO" id="GO:0006508">
    <property type="term" value="P:proteolysis"/>
    <property type="evidence" value="ECO:0007669"/>
    <property type="project" value="UniProtKB-KW"/>
</dbReference>
<evidence type="ECO:0000256" key="2">
    <source>
        <dbReference type="ARBA" id="ARBA00022670"/>
    </source>
</evidence>
<keyword evidence="9" id="KW-1185">Reference proteome</keyword>
<dbReference type="AlphaFoldDB" id="A0A4Q2IZW1"/>
<keyword evidence="5" id="KW-0862">Zinc</keyword>
<evidence type="ECO:0000313" key="9">
    <source>
        <dbReference type="Proteomes" id="UP000292347"/>
    </source>
</evidence>
<evidence type="ECO:0000256" key="6">
    <source>
        <dbReference type="ARBA" id="ARBA00023049"/>
    </source>
</evidence>
<dbReference type="GO" id="GO:0004222">
    <property type="term" value="F:metalloendopeptidase activity"/>
    <property type="evidence" value="ECO:0007669"/>
    <property type="project" value="TreeGrafter"/>
</dbReference>
<dbReference type="RefSeq" id="WP_129340847.1">
    <property type="nucleotide sequence ID" value="NZ_JACIDD010000001.1"/>
</dbReference>
<comment type="cofactor">
    <cofactor evidence="1">
        <name>Zn(2+)</name>
        <dbReference type="ChEBI" id="CHEBI:29105"/>
    </cofactor>
</comment>
<evidence type="ECO:0000256" key="3">
    <source>
        <dbReference type="ARBA" id="ARBA00022723"/>
    </source>
</evidence>
<evidence type="ECO:0000256" key="4">
    <source>
        <dbReference type="ARBA" id="ARBA00022801"/>
    </source>
</evidence>
<dbReference type="OrthoDB" id="9800107at2"/>
<feature type="domain" description="M23ase beta-sheet core" evidence="7">
    <location>
        <begin position="80"/>
        <end position="186"/>
    </location>
</feature>
<keyword evidence="2" id="KW-0645">Protease</keyword>
<name>A0A4Q2IZW1_9SPHN</name>
<evidence type="ECO:0000259" key="7">
    <source>
        <dbReference type="Pfam" id="PF01551"/>
    </source>
</evidence>
<reference evidence="8 9" key="1">
    <citation type="submission" date="2019-01" db="EMBL/GenBank/DDBJ databases">
        <title>Sphingomonas mucosissima sp. nov. and Sphingomonas desiccabilis sp. nov., from biological soil crusts in the Colorado Plateau, USA.</title>
        <authorList>
            <person name="Zhu D."/>
        </authorList>
    </citation>
    <scope>NUCLEOTIDE SEQUENCE [LARGE SCALE GENOMIC DNA]</scope>
    <source>
        <strain evidence="8 9">CP1D</strain>
    </source>
</reference>
<gene>
    <name evidence="8" type="ORF">EO081_05335</name>
</gene>
<proteinExistence type="predicted"/>
<dbReference type="CDD" id="cd12797">
    <property type="entry name" value="M23_peptidase"/>
    <property type="match status" value="1"/>
</dbReference>
<dbReference type="Gene3D" id="2.70.70.10">
    <property type="entry name" value="Glucose Permease (Domain IIA)"/>
    <property type="match status" value="1"/>
</dbReference>
<dbReference type="PANTHER" id="PTHR21666">
    <property type="entry name" value="PEPTIDASE-RELATED"/>
    <property type="match status" value="1"/>
</dbReference>
<accession>A0A4Q2IZW1</accession>
<dbReference type="Pfam" id="PF01551">
    <property type="entry name" value="Peptidase_M23"/>
    <property type="match status" value="1"/>
</dbReference>
<dbReference type="InterPro" id="IPR011055">
    <property type="entry name" value="Dup_hybrid_motif"/>
</dbReference>
<protein>
    <submittedName>
        <fullName evidence="8">M23 family metallopeptidase</fullName>
    </submittedName>
</protein>